<organism evidence="3 4">
    <name type="scientific">Corynebacterium massiliense DSM 45435</name>
    <dbReference type="NCBI Taxonomy" id="1121364"/>
    <lineage>
        <taxon>Bacteria</taxon>
        <taxon>Bacillati</taxon>
        <taxon>Actinomycetota</taxon>
        <taxon>Actinomycetes</taxon>
        <taxon>Mycobacteriales</taxon>
        <taxon>Corynebacteriaceae</taxon>
        <taxon>Corynebacterium</taxon>
    </lineage>
</organism>
<dbReference type="Pfam" id="PF14110">
    <property type="entry name" value="DUF4282"/>
    <property type="match status" value="1"/>
</dbReference>
<dbReference type="InterPro" id="IPR025557">
    <property type="entry name" value="DUF4282"/>
</dbReference>
<evidence type="ECO:0008006" key="5">
    <source>
        <dbReference type="Google" id="ProtNLM"/>
    </source>
</evidence>
<keyword evidence="2" id="KW-0812">Transmembrane</keyword>
<evidence type="ECO:0000256" key="1">
    <source>
        <dbReference type="SAM" id="MobiDB-lite"/>
    </source>
</evidence>
<gene>
    <name evidence="3" type="ORF">CMASS_02385</name>
</gene>
<keyword evidence="2" id="KW-1133">Transmembrane helix</keyword>
<feature type="compositionally biased region" description="Low complexity" evidence="1">
    <location>
        <begin position="17"/>
        <end position="27"/>
    </location>
</feature>
<evidence type="ECO:0000313" key="4">
    <source>
        <dbReference type="Proteomes" id="UP001220064"/>
    </source>
</evidence>
<proteinExistence type="predicted"/>
<dbReference type="Proteomes" id="UP001220064">
    <property type="component" value="Chromosome"/>
</dbReference>
<sequence length="226" mass="25005">MSEHQYPHGGFDDSDNSDNSGHVDNSGFANAEPYSASSNNEEAHSQPRAQQTQFGQQSQFGQQNQQQPPFGQGMGPQGFPPQGAMPQPGPMQPGPMQPPRPPMHGQLNKPKGFFSALFDFEFRNFVTIDFAKIIYIIAIALNSIVTIGWVIFGLIALFEGMEEGGSELALGFIAFLVTLVLATLWFFTTTILVRVQIEFIVAAIRTAQNTGEMVEHQRRTEHGERY</sequence>
<feature type="region of interest" description="Disordered" evidence="1">
    <location>
        <begin position="1"/>
        <end position="106"/>
    </location>
</feature>
<name>A0ABY7U5I5_9CORY</name>
<protein>
    <recommendedName>
        <fullName evidence="5">DUF4282 domain-containing protein</fullName>
    </recommendedName>
</protein>
<evidence type="ECO:0000256" key="2">
    <source>
        <dbReference type="SAM" id="Phobius"/>
    </source>
</evidence>
<feature type="transmembrane region" description="Helical" evidence="2">
    <location>
        <begin position="133"/>
        <end position="156"/>
    </location>
</feature>
<feature type="compositionally biased region" description="Low complexity" evidence="1">
    <location>
        <begin position="50"/>
        <end position="71"/>
    </location>
</feature>
<accession>A0ABY7U5I5</accession>
<dbReference type="RefSeq" id="WP_022862633.1">
    <property type="nucleotide sequence ID" value="NZ_ATVG01000003.1"/>
</dbReference>
<keyword evidence="2" id="KW-0472">Membrane</keyword>
<dbReference type="EMBL" id="CP063189">
    <property type="protein sequence ID" value="WCZ31936.1"/>
    <property type="molecule type" value="Genomic_DNA"/>
</dbReference>
<evidence type="ECO:0000313" key="3">
    <source>
        <dbReference type="EMBL" id="WCZ31936.1"/>
    </source>
</evidence>
<feature type="compositionally biased region" description="Pro residues" evidence="1">
    <location>
        <begin position="87"/>
        <end position="102"/>
    </location>
</feature>
<reference evidence="3 4" key="1">
    <citation type="submission" date="2020-10" db="EMBL/GenBank/DDBJ databases">
        <title>Complete genome sequence of Corynebacterium massiliense DSM 45435, type strain of Corynebacterium massiliense.</title>
        <authorList>
            <person name="Busche T."/>
            <person name="Kalinowski J."/>
            <person name="Ruckert C."/>
        </authorList>
    </citation>
    <scope>NUCLEOTIDE SEQUENCE [LARGE SCALE GENOMIC DNA]</scope>
    <source>
        <strain evidence="3 4">DSM 45435</strain>
    </source>
</reference>
<feature type="transmembrane region" description="Helical" evidence="2">
    <location>
        <begin position="168"/>
        <end position="187"/>
    </location>
</feature>
<keyword evidence="4" id="KW-1185">Reference proteome</keyword>